<proteinExistence type="predicted"/>
<reference evidence="1" key="2">
    <citation type="journal article" date="2015" name="Fish Shellfish Immunol.">
        <title>Early steps in the European eel (Anguilla anguilla)-Vibrio vulnificus interaction in the gills: Role of the RtxA13 toxin.</title>
        <authorList>
            <person name="Callol A."/>
            <person name="Pajuelo D."/>
            <person name="Ebbesson L."/>
            <person name="Teles M."/>
            <person name="MacKenzie S."/>
            <person name="Amaro C."/>
        </authorList>
    </citation>
    <scope>NUCLEOTIDE SEQUENCE</scope>
</reference>
<sequence length="25" mass="2893">MGSSSIYWLLLGFRPNCPHSFYLTC</sequence>
<reference evidence="1" key="1">
    <citation type="submission" date="2014-11" db="EMBL/GenBank/DDBJ databases">
        <authorList>
            <person name="Amaro Gonzalez C."/>
        </authorList>
    </citation>
    <scope>NUCLEOTIDE SEQUENCE</scope>
</reference>
<accession>A0A0E9Q0P4</accession>
<dbReference type="AlphaFoldDB" id="A0A0E9Q0P4"/>
<name>A0A0E9Q0P4_ANGAN</name>
<organism evidence="1">
    <name type="scientific">Anguilla anguilla</name>
    <name type="common">European freshwater eel</name>
    <name type="synonym">Muraena anguilla</name>
    <dbReference type="NCBI Taxonomy" id="7936"/>
    <lineage>
        <taxon>Eukaryota</taxon>
        <taxon>Metazoa</taxon>
        <taxon>Chordata</taxon>
        <taxon>Craniata</taxon>
        <taxon>Vertebrata</taxon>
        <taxon>Euteleostomi</taxon>
        <taxon>Actinopterygii</taxon>
        <taxon>Neopterygii</taxon>
        <taxon>Teleostei</taxon>
        <taxon>Anguilliformes</taxon>
        <taxon>Anguillidae</taxon>
        <taxon>Anguilla</taxon>
    </lineage>
</organism>
<evidence type="ECO:0000313" key="1">
    <source>
        <dbReference type="EMBL" id="JAH10299.1"/>
    </source>
</evidence>
<dbReference type="EMBL" id="GBXM01098278">
    <property type="protein sequence ID" value="JAH10299.1"/>
    <property type="molecule type" value="Transcribed_RNA"/>
</dbReference>
<protein>
    <submittedName>
        <fullName evidence="1">Uncharacterized protein</fullName>
    </submittedName>
</protein>